<sequence length="622" mass="70125">MKSITLRLASVLAALCFTSTSAWSKPIPIDRVEPPHWWVGMKAQQLELMVHAPGIAKAHPSLRYPGVKLLGTHVSDNPNYLWLQLKIQPHAKPGELKIALRNGPDTTVLRYTLEPREKGSAEREGFTSADVVLNLMPDRFANGDTGNDNQPGFGDPVNRQSLQGRHGGDIAGIVKHMDHIAGMGYTAVWPTPLIENKQPAQSYHGYASTDNYRIDPRYGSNEDYRRMVQQARQKGLKVIQDIVPNHIGDHHWWMQDLPASDWLSNRNTYTPTNHARTTVSDPYASAADRQGFTGGWFASSMPDMNAQNPRVANYLIQNAIWWAEYAGIAGFRVDTYGYSDAAFINEWTRRLRQEYPRLGIVGEEWTDNPAVQSYWARGRTQANGYRSHLPSVMDFVLQGQLLKALAEPESWNTGFRRLYESLANDQLVAQPQDLMLFDGNHDTPRLFSVLNEDPALTRMALAYVLTMKRTPQLYYGTEVLMTSPKKHDDFDAFRADFPGGWAGDAVNAFTGEGLTAQQKDHQQWLRRLLNWRKTQGVIHHGQLMHFVPENGTYVLVRYDGQSRVMVIFNKNASDTAIELNRFSEVWPAKARANDVITGELLSLGSVFQAPARSVTILQTTRP</sequence>
<dbReference type="Pfam" id="PF10438">
    <property type="entry name" value="Cyc-maltodext_C"/>
    <property type="match status" value="1"/>
</dbReference>
<evidence type="ECO:0000313" key="6">
    <source>
        <dbReference type="Proteomes" id="UP000647424"/>
    </source>
</evidence>
<keyword evidence="3" id="KW-0732">Signal</keyword>
<dbReference type="InterPro" id="IPR015171">
    <property type="entry name" value="Cyc-maltodext_N"/>
</dbReference>
<evidence type="ECO:0000256" key="2">
    <source>
        <dbReference type="ARBA" id="ARBA00023295"/>
    </source>
</evidence>
<dbReference type="RefSeq" id="WP_191820440.1">
    <property type="nucleotide sequence ID" value="NZ_JACYFT010000005.1"/>
</dbReference>
<dbReference type="Pfam" id="PF09087">
    <property type="entry name" value="Cyc-maltodext_N"/>
    <property type="match status" value="1"/>
</dbReference>
<dbReference type="InterPro" id="IPR013780">
    <property type="entry name" value="Glyco_hydro_b"/>
</dbReference>
<name>A0A927IND7_9BURK</name>
<gene>
    <name evidence="5" type="ORF">IC609_15555</name>
</gene>
<dbReference type="GO" id="GO:0005975">
    <property type="term" value="P:carbohydrate metabolic process"/>
    <property type="evidence" value="ECO:0007669"/>
    <property type="project" value="InterPro"/>
</dbReference>
<evidence type="ECO:0000256" key="1">
    <source>
        <dbReference type="ARBA" id="ARBA00022801"/>
    </source>
</evidence>
<dbReference type="SUPFAM" id="SSF81296">
    <property type="entry name" value="E set domains"/>
    <property type="match status" value="1"/>
</dbReference>
<dbReference type="Pfam" id="PF00128">
    <property type="entry name" value="Alpha-amylase"/>
    <property type="match status" value="1"/>
</dbReference>
<dbReference type="PANTHER" id="PTHR10357:SF210">
    <property type="entry name" value="MALTODEXTRIN GLUCOSIDASE"/>
    <property type="match status" value="1"/>
</dbReference>
<reference evidence="5" key="1">
    <citation type="submission" date="2020-09" db="EMBL/GenBank/DDBJ databases">
        <title>Genome seq and assembly of Limnohabitants sp.</title>
        <authorList>
            <person name="Chhetri G."/>
        </authorList>
    </citation>
    <scope>NUCLEOTIDE SEQUENCE</scope>
    <source>
        <strain evidence="5">JUR4</strain>
    </source>
</reference>
<dbReference type="InterPro" id="IPR017853">
    <property type="entry name" value="GH"/>
</dbReference>
<keyword evidence="2" id="KW-0326">Glycosidase</keyword>
<keyword evidence="6" id="KW-1185">Reference proteome</keyword>
<evidence type="ECO:0000313" key="5">
    <source>
        <dbReference type="EMBL" id="MBD8051952.1"/>
    </source>
</evidence>
<dbReference type="Proteomes" id="UP000647424">
    <property type="component" value="Unassembled WGS sequence"/>
</dbReference>
<accession>A0A927IND7</accession>
<organism evidence="5 6">
    <name type="scientific">Limnohabitans radicicola</name>
    <dbReference type="NCBI Taxonomy" id="2771427"/>
    <lineage>
        <taxon>Bacteria</taxon>
        <taxon>Pseudomonadati</taxon>
        <taxon>Pseudomonadota</taxon>
        <taxon>Betaproteobacteria</taxon>
        <taxon>Burkholderiales</taxon>
        <taxon>Comamonadaceae</taxon>
        <taxon>Limnohabitans</taxon>
    </lineage>
</organism>
<feature type="chain" id="PRO_5037885911" evidence="3">
    <location>
        <begin position="25"/>
        <end position="622"/>
    </location>
</feature>
<dbReference type="SMART" id="SM00642">
    <property type="entry name" value="Aamy"/>
    <property type="match status" value="1"/>
</dbReference>
<dbReference type="AlphaFoldDB" id="A0A927IND7"/>
<dbReference type="InterPro" id="IPR013783">
    <property type="entry name" value="Ig-like_fold"/>
</dbReference>
<evidence type="ECO:0000259" key="4">
    <source>
        <dbReference type="SMART" id="SM00642"/>
    </source>
</evidence>
<dbReference type="Gene3D" id="2.60.40.1180">
    <property type="entry name" value="Golgi alpha-mannosidase II"/>
    <property type="match status" value="1"/>
</dbReference>
<dbReference type="GO" id="GO:0016798">
    <property type="term" value="F:hydrolase activity, acting on glycosyl bonds"/>
    <property type="evidence" value="ECO:0007669"/>
    <property type="project" value="UniProtKB-KW"/>
</dbReference>
<evidence type="ECO:0000256" key="3">
    <source>
        <dbReference type="SAM" id="SignalP"/>
    </source>
</evidence>
<keyword evidence="1 5" id="KW-0378">Hydrolase</keyword>
<comment type="caution">
    <text evidence="5">The sequence shown here is derived from an EMBL/GenBank/DDBJ whole genome shotgun (WGS) entry which is preliminary data.</text>
</comment>
<dbReference type="EMBL" id="JACYFT010000005">
    <property type="protein sequence ID" value="MBD8051952.1"/>
    <property type="molecule type" value="Genomic_DNA"/>
</dbReference>
<protein>
    <submittedName>
        <fullName evidence="5">Glycoside hydrolase family 13 protein</fullName>
    </submittedName>
</protein>
<dbReference type="Gene3D" id="3.20.20.80">
    <property type="entry name" value="Glycosidases"/>
    <property type="match status" value="1"/>
</dbReference>
<dbReference type="InterPro" id="IPR014756">
    <property type="entry name" value="Ig_E-set"/>
</dbReference>
<feature type="domain" description="Glycosyl hydrolase family 13 catalytic" evidence="4">
    <location>
        <begin position="134"/>
        <end position="532"/>
    </location>
</feature>
<dbReference type="SUPFAM" id="SSF51011">
    <property type="entry name" value="Glycosyl hydrolase domain"/>
    <property type="match status" value="1"/>
</dbReference>
<dbReference type="Gene3D" id="2.60.40.10">
    <property type="entry name" value="Immunoglobulins"/>
    <property type="match status" value="1"/>
</dbReference>
<dbReference type="SUPFAM" id="SSF51445">
    <property type="entry name" value="(Trans)glycosidases"/>
    <property type="match status" value="1"/>
</dbReference>
<feature type="signal peptide" evidence="3">
    <location>
        <begin position="1"/>
        <end position="24"/>
    </location>
</feature>
<dbReference type="InterPro" id="IPR006047">
    <property type="entry name" value="GH13_cat_dom"/>
</dbReference>
<dbReference type="InterPro" id="IPR019492">
    <property type="entry name" value="Cyclo-malto-dextrinase_C"/>
</dbReference>
<dbReference type="CDD" id="cd11340">
    <property type="entry name" value="AmyAc_bac_CMD_like_3"/>
    <property type="match status" value="1"/>
</dbReference>
<proteinExistence type="predicted"/>
<dbReference type="PANTHER" id="PTHR10357">
    <property type="entry name" value="ALPHA-AMYLASE FAMILY MEMBER"/>
    <property type="match status" value="1"/>
</dbReference>